<dbReference type="SUPFAM" id="SSF54690">
    <property type="entry name" value="Molybdopterin synthase subunit MoaE"/>
    <property type="match status" value="1"/>
</dbReference>
<organism evidence="12">
    <name type="scientific">uncultured Gemmatimonadaceae bacterium</name>
    <dbReference type="NCBI Taxonomy" id="246130"/>
    <lineage>
        <taxon>Bacteria</taxon>
        <taxon>Pseudomonadati</taxon>
        <taxon>Gemmatimonadota</taxon>
        <taxon>Gemmatimonadia</taxon>
        <taxon>Gemmatimonadales</taxon>
        <taxon>Gemmatimonadaceae</taxon>
        <taxon>environmental samples</taxon>
    </lineage>
</organism>
<comment type="subunit">
    <text evidence="6">Heterotetramer of 2 MoaD subunits and 2 MoaE subunits. Also stable as homodimer. The enzyme changes between these two forms during catalysis.</text>
</comment>
<dbReference type="EC" id="2.8.1.12" evidence="3"/>
<evidence type="ECO:0000256" key="2">
    <source>
        <dbReference type="ARBA" id="ARBA00005426"/>
    </source>
</evidence>
<evidence type="ECO:0000256" key="11">
    <source>
        <dbReference type="ARBA" id="ARBA00049878"/>
    </source>
</evidence>
<evidence type="ECO:0000256" key="5">
    <source>
        <dbReference type="ARBA" id="ARBA00023150"/>
    </source>
</evidence>
<name>A0A6J4K6V8_9BACT</name>
<dbReference type="EMBL" id="CADCTU010000121">
    <property type="protein sequence ID" value="CAA9297126.1"/>
    <property type="molecule type" value="Genomic_DNA"/>
</dbReference>
<dbReference type="AlphaFoldDB" id="A0A6J4K6V8"/>
<comment type="similarity">
    <text evidence="2">Belongs to the MoaE family.</text>
</comment>
<evidence type="ECO:0000256" key="3">
    <source>
        <dbReference type="ARBA" id="ARBA00011950"/>
    </source>
</evidence>
<accession>A0A6J4K6V8</accession>
<gene>
    <name evidence="12" type="ORF">AVDCRST_MAG11-560</name>
</gene>
<evidence type="ECO:0000256" key="4">
    <source>
        <dbReference type="ARBA" id="ARBA00013858"/>
    </source>
</evidence>
<evidence type="ECO:0000256" key="7">
    <source>
        <dbReference type="ARBA" id="ARBA00029745"/>
    </source>
</evidence>
<dbReference type="InterPro" id="IPR036563">
    <property type="entry name" value="MoaE_sf"/>
</dbReference>
<evidence type="ECO:0000256" key="6">
    <source>
        <dbReference type="ARBA" id="ARBA00026066"/>
    </source>
</evidence>
<dbReference type="GO" id="GO:0030366">
    <property type="term" value="F:molybdopterin synthase activity"/>
    <property type="evidence" value="ECO:0007669"/>
    <property type="project" value="UniProtKB-EC"/>
</dbReference>
<keyword evidence="5" id="KW-0501">Molybdenum cofactor biosynthesis</keyword>
<evidence type="ECO:0000256" key="9">
    <source>
        <dbReference type="ARBA" id="ARBA00030781"/>
    </source>
</evidence>
<dbReference type="PANTHER" id="PTHR23404">
    <property type="entry name" value="MOLYBDOPTERIN SYNTHASE RELATED"/>
    <property type="match status" value="1"/>
</dbReference>
<dbReference type="GO" id="GO:0006777">
    <property type="term" value="P:Mo-molybdopterin cofactor biosynthetic process"/>
    <property type="evidence" value="ECO:0007669"/>
    <property type="project" value="UniProtKB-KW"/>
</dbReference>
<dbReference type="CDD" id="cd00756">
    <property type="entry name" value="MoaE"/>
    <property type="match status" value="1"/>
</dbReference>
<reference evidence="12" key="1">
    <citation type="submission" date="2020-02" db="EMBL/GenBank/DDBJ databases">
        <authorList>
            <person name="Meier V. D."/>
        </authorList>
    </citation>
    <scope>NUCLEOTIDE SEQUENCE</scope>
    <source>
        <strain evidence="12">AVDCRST_MAG11</strain>
    </source>
</reference>
<comment type="pathway">
    <text evidence="1">Cofactor biosynthesis; molybdopterin biosynthesis.</text>
</comment>
<evidence type="ECO:0000256" key="10">
    <source>
        <dbReference type="ARBA" id="ARBA00032474"/>
    </source>
</evidence>
<comment type="catalytic activity">
    <reaction evidence="11">
        <text>2 [molybdopterin-synthase sulfur-carrier protein]-C-terminal-Gly-aminoethanethioate + cyclic pyranopterin phosphate + H2O = molybdopterin + 2 [molybdopterin-synthase sulfur-carrier protein]-C-terminal Gly-Gly + 2 H(+)</text>
        <dbReference type="Rhea" id="RHEA:26333"/>
        <dbReference type="Rhea" id="RHEA-COMP:12202"/>
        <dbReference type="Rhea" id="RHEA-COMP:19907"/>
        <dbReference type="ChEBI" id="CHEBI:15377"/>
        <dbReference type="ChEBI" id="CHEBI:15378"/>
        <dbReference type="ChEBI" id="CHEBI:58698"/>
        <dbReference type="ChEBI" id="CHEBI:59648"/>
        <dbReference type="ChEBI" id="CHEBI:90778"/>
        <dbReference type="ChEBI" id="CHEBI:232372"/>
        <dbReference type="EC" id="2.8.1.12"/>
    </reaction>
</comment>
<sequence>ELALIPPVSGGTGAAAEPVRAHARVTAERLSVDDLLVRVRDPRAGATVTFSGVTREVERLEYEAYAEMAEERIAAIVAEAIEAHGLCAAACEHRVGSVTLSEPSVIVACSSPHRGEAFAGAREIIDRVKAEAPIWKREIEGGEERWVEGTRPD</sequence>
<dbReference type="Gene3D" id="3.90.1170.40">
    <property type="entry name" value="Molybdopterin biosynthesis MoaE subunit"/>
    <property type="match status" value="1"/>
</dbReference>
<evidence type="ECO:0000256" key="8">
    <source>
        <dbReference type="ARBA" id="ARBA00030407"/>
    </source>
</evidence>
<dbReference type="Pfam" id="PF02391">
    <property type="entry name" value="MoaE"/>
    <property type="match status" value="1"/>
</dbReference>
<evidence type="ECO:0000313" key="12">
    <source>
        <dbReference type="EMBL" id="CAA9297126.1"/>
    </source>
</evidence>
<proteinExistence type="inferred from homology"/>
<protein>
    <recommendedName>
        <fullName evidence="4">Molybdopterin synthase catalytic subunit</fullName>
        <ecNumber evidence="3">2.8.1.12</ecNumber>
    </recommendedName>
    <alternativeName>
        <fullName evidence="9">MPT synthase subunit 2</fullName>
    </alternativeName>
    <alternativeName>
        <fullName evidence="7">Molybdenum cofactor biosynthesis protein E</fullName>
    </alternativeName>
    <alternativeName>
        <fullName evidence="8">Molybdopterin-converting factor large subunit</fullName>
    </alternativeName>
    <alternativeName>
        <fullName evidence="10">Molybdopterin-converting factor subunit 2</fullName>
    </alternativeName>
</protein>
<dbReference type="InterPro" id="IPR003448">
    <property type="entry name" value="Mopterin_biosynth_MoaE"/>
</dbReference>
<evidence type="ECO:0000256" key="1">
    <source>
        <dbReference type="ARBA" id="ARBA00005046"/>
    </source>
</evidence>
<feature type="non-terminal residue" evidence="12">
    <location>
        <position position="1"/>
    </location>
</feature>